<gene>
    <name evidence="2" type="ORF">CAPTEDRAFT_77910</name>
</gene>
<dbReference type="STRING" id="283909.R7T3Z7"/>
<dbReference type="PANTHER" id="PTHR22803">
    <property type="entry name" value="MANNOSE, PHOSPHOLIPASE, LECTIN RECEPTOR RELATED"/>
    <property type="match status" value="1"/>
</dbReference>
<proteinExistence type="predicted"/>
<dbReference type="Pfam" id="PF00059">
    <property type="entry name" value="Lectin_C"/>
    <property type="match status" value="1"/>
</dbReference>
<reference evidence="2 4" key="2">
    <citation type="journal article" date="2013" name="Nature">
        <title>Insights into bilaterian evolution from three spiralian genomes.</title>
        <authorList>
            <person name="Simakov O."/>
            <person name="Marletaz F."/>
            <person name="Cho S.J."/>
            <person name="Edsinger-Gonzales E."/>
            <person name="Havlak P."/>
            <person name="Hellsten U."/>
            <person name="Kuo D.H."/>
            <person name="Larsson T."/>
            <person name="Lv J."/>
            <person name="Arendt D."/>
            <person name="Savage R."/>
            <person name="Osoegawa K."/>
            <person name="de Jong P."/>
            <person name="Grimwood J."/>
            <person name="Chapman J.A."/>
            <person name="Shapiro H."/>
            <person name="Aerts A."/>
            <person name="Otillar R.P."/>
            <person name="Terry A.Y."/>
            <person name="Boore J.L."/>
            <person name="Grigoriev I.V."/>
            <person name="Lindberg D.R."/>
            <person name="Seaver E.C."/>
            <person name="Weisblat D.A."/>
            <person name="Putnam N.H."/>
            <person name="Rokhsar D.S."/>
        </authorList>
    </citation>
    <scope>NUCLEOTIDE SEQUENCE</scope>
    <source>
        <strain evidence="2 4">I ESC-2004</strain>
    </source>
</reference>
<dbReference type="SMART" id="SM00034">
    <property type="entry name" value="CLECT"/>
    <property type="match status" value="1"/>
</dbReference>
<protein>
    <recommendedName>
        <fullName evidence="1">C-type lectin domain-containing protein</fullName>
    </recommendedName>
</protein>
<dbReference type="InterPro" id="IPR050111">
    <property type="entry name" value="C-type_lectin/snaclec_domain"/>
</dbReference>
<dbReference type="AlphaFoldDB" id="R7T3Z7"/>
<dbReference type="EnsemblMetazoa" id="CapteT77910">
    <property type="protein sequence ID" value="CapteP77910"/>
    <property type="gene ID" value="CapteG77910"/>
</dbReference>
<dbReference type="PROSITE" id="PS50041">
    <property type="entry name" value="C_TYPE_LECTIN_2"/>
    <property type="match status" value="1"/>
</dbReference>
<evidence type="ECO:0000259" key="1">
    <source>
        <dbReference type="PROSITE" id="PS50041"/>
    </source>
</evidence>
<reference evidence="3" key="3">
    <citation type="submission" date="2015-06" db="UniProtKB">
        <authorList>
            <consortium name="EnsemblMetazoa"/>
        </authorList>
    </citation>
    <scope>IDENTIFICATION</scope>
</reference>
<dbReference type="EMBL" id="AMQN01015846">
    <property type="status" value="NOT_ANNOTATED_CDS"/>
    <property type="molecule type" value="Genomic_DNA"/>
</dbReference>
<keyword evidence="4" id="KW-1185">Reference proteome</keyword>
<feature type="domain" description="C-type lectin" evidence="1">
    <location>
        <begin position="15"/>
        <end position="113"/>
    </location>
</feature>
<feature type="non-terminal residue" evidence="2">
    <location>
        <position position="120"/>
    </location>
</feature>
<accession>R7T3Z7</accession>
<sequence>SAAAYKGCPDHWTAIGDKCFRTFDEETEWREAEYSCREHGLDSHLASINSLEEQEFLEAQLVNRECNNQTDAWIGLNCERRDRLFEWSNGDDVRYTNWAPGEPNHQNNGENCVKAHYEED</sequence>
<feature type="non-terminal residue" evidence="2">
    <location>
        <position position="1"/>
    </location>
</feature>
<dbReference type="SUPFAM" id="SSF56436">
    <property type="entry name" value="C-type lectin-like"/>
    <property type="match status" value="1"/>
</dbReference>
<dbReference type="Proteomes" id="UP000014760">
    <property type="component" value="Unassembled WGS sequence"/>
</dbReference>
<dbReference type="InterPro" id="IPR001304">
    <property type="entry name" value="C-type_lectin-like"/>
</dbReference>
<evidence type="ECO:0000313" key="3">
    <source>
        <dbReference type="EnsemblMetazoa" id="CapteP77910"/>
    </source>
</evidence>
<evidence type="ECO:0000313" key="4">
    <source>
        <dbReference type="Proteomes" id="UP000014760"/>
    </source>
</evidence>
<organism evidence="2">
    <name type="scientific">Capitella teleta</name>
    <name type="common">Polychaete worm</name>
    <dbReference type="NCBI Taxonomy" id="283909"/>
    <lineage>
        <taxon>Eukaryota</taxon>
        <taxon>Metazoa</taxon>
        <taxon>Spiralia</taxon>
        <taxon>Lophotrochozoa</taxon>
        <taxon>Annelida</taxon>
        <taxon>Polychaeta</taxon>
        <taxon>Sedentaria</taxon>
        <taxon>Scolecida</taxon>
        <taxon>Capitellidae</taxon>
        <taxon>Capitella</taxon>
    </lineage>
</organism>
<reference evidence="4" key="1">
    <citation type="submission" date="2012-12" db="EMBL/GenBank/DDBJ databases">
        <authorList>
            <person name="Hellsten U."/>
            <person name="Grimwood J."/>
            <person name="Chapman J.A."/>
            <person name="Shapiro H."/>
            <person name="Aerts A."/>
            <person name="Otillar R.P."/>
            <person name="Terry A.Y."/>
            <person name="Boore J.L."/>
            <person name="Simakov O."/>
            <person name="Marletaz F."/>
            <person name="Cho S.-J."/>
            <person name="Edsinger-Gonzales E."/>
            <person name="Havlak P."/>
            <person name="Kuo D.-H."/>
            <person name="Larsson T."/>
            <person name="Lv J."/>
            <person name="Arendt D."/>
            <person name="Savage R."/>
            <person name="Osoegawa K."/>
            <person name="de Jong P."/>
            <person name="Lindberg D.R."/>
            <person name="Seaver E.C."/>
            <person name="Weisblat D.A."/>
            <person name="Putnam N.H."/>
            <person name="Grigoriev I.V."/>
            <person name="Rokhsar D.S."/>
        </authorList>
    </citation>
    <scope>NUCLEOTIDE SEQUENCE</scope>
    <source>
        <strain evidence="4">I ESC-2004</strain>
    </source>
</reference>
<dbReference type="InterPro" id="IPR016186">
    <property type="entry name" value="C-type_lectin-like/link_sf"/>
</dbReference>
<dbReference type="HOGENOM" id="CLU_049894_10_1_1"/>
<dbReference type="OrthoDB" id="6051775at2759"/>
<dbReference type="OMA" id="NANCVII"/>
<dbReference type="EMBL" id="KB312283">
    <property type="protein sequence ID" value="ELT87523.1"/>
    <property type="molecule type" value="Genomic_DNA"/>
</dbReference>
<name>R7T3Z7_CAPTE</name>
<dbReference type="Gene3D" id="3.10.100.10">
    <property type="entry name" value="Mannose-Binding Protein A, subunit A"/>
    <property type="match status" value="1"/>
</dbReference>
<evidence type="ECO:0000313" key="2">
    <source>
        <dbReference type="EMBL" id="ELT87523.1"/>
    </source>
</evidence>
<dbReference type="InterPro" id="IPR016187">
    <property type="entry name" value="CTDL_fold"/>
</dbReference>